<keyword evidence="4" id="KW-1185">Reference proteome</keyword>
<dbReference type="RefSeq" id="WP_371841522.1">
    <property type="nucleotide sequence ID" value="NZ_JBGMEK010000127.1"/>
</dbReference>
<dbReference type="EMBL" id="JBGMEK010000127">
    <property type="protein sequence ID" value="MFA0813713.1"/>
    <property type="molecule type" value="Genomic_DNA"/>
</dbReference>
<sequence>MNKLGWILLLGLASSFTQALEVTQVRAESQAFDPELGESAKIHFSIDEPASVSLNIYDGRDRLVKQVKQEELAAGEHALSWNGMDLKGRVVPPEAYSYSLTAVNAEHNVTHDLTDLTGDEIVNVSDVRWDKETGLIHYHLERPARVSIRIGLKEGGPLLRTLLDWAPRPGGTQAEVWDGWDASNALRVNAHPKLNLAVTAYSLNENILLVGGKPQSVAFAELTEENSRKKVEVRKHNKRMYFHADQPLETRSDFETFLTLGMDAEKDAEGRWVVSGSVPVRLNVAKKDKERLLERRFEPVFYVDGTFAFETEVGFLPMTWHWDTSSVNEGEHYVTVNVRGYEGNFGTATLKFWVKR</sequence>
<keyword evidence="1" id="KW-0732">Signal</keyword>
<comment type="caution">
    <text evidence="3">The sequence shown here is derived from an EMBL/GenBank/DDBJ whole genome shotgun (WGS) entry which is preliminary data.</text>
</comment>
<name>A0ABV4P5S2_9GAMM</name>
<feature type="signal peptide" evidence="1">
    <location>
        <begin position="1"/>
        <end position="19"/>
    </location>
</feature>
<feature type="domain" description="FlgD/Vpr Ig-like" evidence="2">
    <location>
        <begin position="38"/>
        <end position="105"/>
    </location>
</feature>
<accession>A0ABV4P5S2</accession>
<dbReference type="InterPro" id="IPR025965">
    <property type="entry name" value="FlgD/Vpr_Ig-like"/>
</dbReference>
<organism evidence="3 4">
    <name type="scientific">Microbulbifer epialgicus</name>
    <dbReference type="NCBI Taxonomy" id="393907"/>
    <lineage>
        <taxon>Bacteria</taxon>
        <taxon>Pseudomonadati</taxon>
        <taxon>Pseudomonadota</taxon>
        <taxon>Gammaproteobacteria</taxon>
        <taxon>Cellvibrionales</taxon>
        <taxon>Microbulbiferaceae</taxon>
        <taxon>Microbulbifer</taxon>
    </lineage>
</organism>
<evidence type="ECO:0000256" key="1">
    <source>
        <dbReference type="SAM" id="SignalP"/>
    </source>
</evidence>
<feature type="chain" id="PRO_5047301811" evidence="1">
    <location>
        <begin position="20"/>
        <end position="356"/>
    </location>
</feature>
<dbReference type="Pfam" id="PF13860">
    <property type="entry name" value="FlgD_ig"/>
    <property type="match status" value="1"/>
</dbReference>
<evidence type="ECO:0000259" key="2">
    <source>
        <dbReference type="Pfam" id="PF13860"/>
    </source>
</evidence>
<reference evidence="3 4" key="1">
    <citation type="submission" date="2024-08" db="EMBL/GenBank/DDBJ databases">
        <authorList>
            <person name="Ishaq N."/>
        </authorList>
    </citation>
    <scope>NUCLEOTIDE SEQUENCE [LARGE SCALE GENOMIC DNA]</scope>
    <source>
        <strain evidence="3 4">DSM 18651</strain>
    </source>
</reference>
<proteinExistence type="predicted"/>
<dbReference type="Proteomes" id="UP001569428">
    <property type="component" value="Unassembled WGS sequence"/>
</dbReference>
<dbReference type="Gene3D" id="2.60.40.4070">
    <property type="match status" value="1"/>
</dbReference>
<gene>
    <name evidence="3" type="ORF">ACCI49_22765</name>
</gene>
<evidence type="ECO:0000313" key="3">
    <source>
        <dbReference type="EMBL" id="MFA0813713.1"/>
    </source>
</evidence>
<evidence type="ECO:0000313" key="4">
    <source>
        <dbReference type="Proteomes" id="UP001569428"/>
    </source>
</evidence>
<protein>
    <submittedName>
        <fullName evidence="3">FlgD immunoglobulin-like domain containing protein</fullName>
    </submittedName>
</protein>